<feature type="region of interest" description="Disordered" evidence="1">
    <location>
        <begin position="257"/>
        <end position="282"/>
    </location>
</feature>
<reference evidence="2" key="3">
    <citation type="submission" date="2025-09" db="UniProtKB">
        <authorList>
            <consortium name="Ensembl"/>
        </authorList>
    </citation>
    <scope>IDENTIFICATION</scope>
</reference>
<sequence>MMVMPESIPFLDQCRVICLNYAKQSCKDSTELENRNYLENFVEKELQAFDFPLDVFLSAALKFKDMKASLNVKETQMQNTVEVLLNRDLNQKSYDAAASTLLDGDHVKSHNEIAILLQLMYNAIKESSYLNIEEIIDLSAKGLRNLAKEFVSLNGWTQGEQQSEVTSSEFLSSIVMLSAEGCSSPGGDHKTGSVHDDVECESFDSATPPEIVERPPMTASFMQMMGGGDVNLSAYNSNEGSEGNGFEMVASMESCTLDVANPDPPTPSDESVSAPSNETDKVEQLHHSKQTTSNISSFLPQISIGVAAAAACIGFIMLKKNS</sequence>
<dbReference type="InParanoid" id="H2YLP0"/>
<evidence type="ECO:0000256" key="1">
    <source>
        <dbReference type="SAM" id="MobiDB-lite"/>
    </source>
</evidence>
<evidence type="ECO:0000313" key="3">
    <source>
        <dbReference type="Proteomes" id="UP000007875"/>
    </source>
</evidence>
<reference evidence="3" key="1">
    <citation type="submission" date="2003-08" db="EMBL/GenBank/DDBJ databases">
        <authorList>
            <person name="Birren B."/>
            <person name="Nusbaum C."/>
            <person name="Abebe A."/>
            <person name="Abouelleil A."/>
            <person name="Adekoya E."/>
            <person name="Ait-zahra M."/>
            <person name="Allen N."/>
            <person name="Allen T."/>
            <person name="An P."/>
            <person name="Anderson M."/>
            <person name="Anderson S."/>
            <person name="Arachchi H."/>
            <person name="Armbruster J."/>
            <person name="Bachantsang P."/>
            <person name="Baldwin J."/>
            <person name="Barry A."/>
            <person name="Bayul T."/>
            <person name="Blitshsteyn B."/>
            <person name="Bloom T."/>
            <person name="Blye J."/>
            <person name="Boguslavskiy L."/>
            <person name="Borowsky M."/>
            <person name="Boukhgalter B."/>
            <person name="Brunache A."/>
            <person name="Butler J."/>
            <person name="Calixte N."/>
            <person name="Calvo S."/>
            <person name="Camarata J."/>
            <person name="Campo K."/>
            <person name="Chang J."/>
            <person name="Cheshatsang Y."/>
            <person name="Citroen M."/>
            <person name="Collymore A."/>
            <person name="Considine T."/>
            <person name="Cook A."/>
            <person name="Cooke P."/>
            <person name="Corum B."/>
            <person name="Cuomo C."/>
            <person name="David R."/>
            <person name="Dawoe T."/>
            <person name="Degray S."/>
            <person name="Dodge S."/>
            <person name="Dooley K."/>
            <person name="Dorje P."/>
            <person name="Dorjee K."/>
            <person name="Dorris L."/>
            <person name="Duffey N."/>
            <person name="Dupes A."/>
            <person name="Elkins T."/>
            <person name="Engels R."/>
            <person name="Erickson J."/>
            <person name="Farina A."/>
            <person name="Faro S."/>
            <person name="Ferreira P."/>
            <person name="Fischer H."/>
            <person name="Fitzgerald M."/>
            <person name="Foley K."/>
            <person name="Gage D."/>
            <person name="Galagan J."/>
            <person name="Gearin G."/>
            <person name="Gnerre S."/>
            <person name="Gnirke A."/>
            <person name="Goyette A."/>
            <person name="Graham J."/>
            <person name="Grandbois E."/>
            <person name="Gyaltsen K."/>
            <person name="Hafez N."/>
            <person name="Hagopian D."/>
            <person name="Hagos B."/>
            <person name="Hall J."/>
            <person name="Hatcher B."/>
            <person name="Heller A."/>
            <person name="Higgins H."/>
            <person name="Honan T."/>
            <person name="Horn A."/>
            <person name="Houde N."/>
            <person name="Hughes L."/>
            <person name="Hulme W."/>
            <person name="Husby E."/>
            <person name="Iliev I."/>
            <person name="Jaffe D."/>
            <person name="Jones C."/>
            <person name="Kamal M."/>
            <person name="Kamat A."/>
            <person name="Kamvysselis M."/>
            <person name="Karlsson E."/>
            <person name="Kells C."/>
            <person name="Kieu A."/>
            <person name="Kisner P."/>
            <person name="Kodira C."/>
            <person name="Kulbokas E."/>
            <person name="Labutti K."/>
            <person name="Lama D."/>
            <person name="Landers T."/>
            <person name="Leger J."/>
            <person name="Levine S."/>
            <person name="Lewis D."/>
            <person name="Lewis T."/>
            <person name="Lindblad-toh K."/>
            <person name="Liu X."/>
            <person name="Lokyitsang T."/>
            <person name="Lokyitsang Y."/>
            <person name="Lucien O."/>
            <person name="Lui A."/>
            <person name="Ma L.J."/>
            <person name="Mabbitt R."/>
            <person name="Macdonald J."/>
            <person name="Maclean C."/>
            <person name="Major J."/>
            <person name="Manning J."/>
            <person name="Marabella R."/>
            <person name="Maru K."/>
            <person name="Matthews C."/>
            <person name="Mauceli E."/>
            <person name="Mccarthy M."/>
            <person name="Mcdonough S."/>
            <person name="Mcghee T."/>
            <person name="Meldrim J."/>
            <person name="Meneus L."/>
            <person name="Mesirov J."/>
            <person name="Mihalev A."/>
            <person name="Mihova T."/>
            <person name="Mikkelsen T."/>
            <person name="Mlenga V."/>
            <person name="Moru K."/>
            <person name="Mozes J."/>
            <person name="Mulrain L."/>
            <person name="Munson G."/>
            <person name="Naylor J."/>
            <person name="Newes C."/>
            <person name="Nguyen C."/>
            <person name="Nguyen N."/>
            <person name="Nguyen T."/>
            <person name="Nicol R."/>
            <person name="Nielsen C."/>
            <person name="Nizzari M."/>
            <person name="Norbu C."/>
            <person name="Norbu N."/>
            <person name="O'donnell P."/>
            <person name="Okoawo O."/>
            <person name="O'leary S."/>
            <person name="Omotosho B."/>
            <person name="O'neill K."/>
            <person name="Osman S."/>
            <person name="Parker S."/>
            <person name="Perrin D."/>
            <person name="Phunkhang P."/>
            <person name="Piqani B."/>
            <person name="Purcell S."/>
            <person name="Rachupka T."/>
            <person name="Ramasamy U."/>
            <person name="Rameau R."/>
            <person name="Ray V."/>
            <person name="Raymond C."/>
            <person name="Retta R."/>
            <person name="Richardson S."/>
            <person name="Rise C."/>
            <person name="Rodriguez J."/>
            <person name="Rogers J."/>
            <person name="Rogov P."/>
            <person name="Rutman M."/>
            <person name="Schupbach R."/>
            <person name="Seaman C."/>
            <person name="Settipalli S."/>
            <person name="Sharpe T."/>
            <person name="Sheridan J."/>
            <person name="Sherpa N."/>
            <person name="Shi J."/>
            <person name="Smirnov S."/>
            <person name="Smith C."/>
            <person name="Sougnez C."/>
            <person name="Spencer B."/>
            <person name="Stalker J."/>
            <person name="Stange-thomann N."/>
            <person name="Stavropoulos S."/>
            <person name="Stetson K."/>
            <person name="Stone C."/>
            <person name="Stone S."/>
            <person name="Stubbs M."/>
            <person name="Talamas J."/>
            <person name="Tchuinga P."/>
            <person name="Tenzing P."/>
            <person name="Tesfaye S."/>
            <person name="Theodore J."/>
            <person name="Thoulutsang Y."/>
            <person name="Topham K."/>
            <person name="Towey S."/>
            <person name="Tsamla T."/>
            <person name="Tsomo N."/>
            <person name="Vallee D."/>
            <person name="Vassiliev H."/>
            <person name="Venkataraman V."/>
            <person name="Vinson J."/>
            <person name="Vo A."/>
            <person name="Wade C."/>
            <person name="Wang S."/>
            <person name="Wangchuk T."/>
            <person name="Wangdi T."/>
            <person name="Whittaker C."/>
            <person name="Wilkinson J."/>
            <person name="Wu Y."/>
            <person name="Wyman D."/>
            <person name="Yadav S."/>
            <person name="Yang S."/>
            <person name="Yang X."/>
            <person name="Yeager S."/>
            <person name="Yee E."/>
            <person name="Young G."/>
            <person name="Zainoun J."/>
            <person name="Zembeck L."/>
            <person name="Zimmer A."/>
            <person name="Zody M."/>
            <person name="Lander E."/>
        </authorList>
    </citation>
    <scope>NUCLEOTIDE SEQUENCE [LARGE SCALE GENOMIC DNA]</scope>
</reference>
<feature type="compositionally biased region" description="Polar residues" evidence="1">
    <location>
        <begin position="268"/>
        <end position="277"/>
    </location>
</feature>
<dbReference type="Ensembl" id="ENSCSAVT00000006320.1">
    <property type="protein sequence ID" value="ENSCSAVP00000006242.1"/>
    <property type="gene ID" value="ENSCSAVG00000003727.1"/>
</dbReference>
<reference evidence="2" key="2">
    <citation type="submission" date="2025-08" db="UniProtKB">
        <authorList>
            <consortium name="Ensembl"/>
        </authorList>
    </citation>
    <scope>IDENTIFICATION</scope>
</reference>
<protein>
    <submittedName>
        <fullName evidence="2">Uncharacterized protein</fullName>
    </submittedName>
</protein>
<organism evidence="2 3">
    <name type="scientific">Ciona savignyi</name>
    <name type="common">Pacific transparent sea squirt</name>
    <dbReference type="NCBI Taxonomy" id="51511"/>
    <lineage>
        <taxon>Eukaryota</taxon>
        <taxon>Metazoa</taxon>
        <taxon>Chordata</taxon>
        <taxon>Tunicata</taxon>
        <taxon>Ascidiacea</taxon>
        <taxon>Phlebobranchia</taxon>
        <taxon>Cionidae</taxon>
        <taxon>Ciona</taxon>
    </lineage>
</organism>
<accession>H2YLP0</accession>
<name>H2YLP0_CIOSA</name>
<dbReference type="OMA" id="IPHISIG"/>
<dbReference type="GeneTree" id="ENSGT00390000004135"/>
<dbReference type="Proteomes" id="UP000007875">
    <property type="component" value="Unassembled WGS sequence"/>
</dbReference>
<dbReference type="AlphaFoldDB" id="H2YLP0"/>
<evidence type="ECO:0000313" key="2">
    <source>
        <dbReference type="Ensembl" id="ENSCSAVP00000006242.1"/>
    </source>
</evidence>
<keyword evidence="3" id="KW-1185">Reference proteome</keyword>
<proteinExistence type="predicted"/>
<dbReference type="HOGENOM" id="CLU_924249_0_0_1"/>